<protein>
    <submittedName>
        <fullName evidence="1">Uncharacterized protein</fullName>
    </submittedName>
</protein>
<comment type="caution">
    <text evidence="1">The sequence shown here is derived from an EMBL/GenBank/DDBJ whole genome shotgun (WGS) entry which is preliminary data.</text>
</comment>
<gene>
    <name evidence="1" type="ORF">AA0117_g12421</name>
</gene>
<proteinExistence type="predicted"/>
<accession>A0A4Q4MZ52</accession>
<dbReference type="AlphaFoldDB" id="A0A4Q4MZ52"/>
<dbReference type="EMBL" id="PDXD01000072">
    <property type="protein sequence ID" value="RYN64477.1"/>
    <property type="molecule type" value="Genomic_DNA"/>
</dbReference>
<dbReference type="Proteomes" id="UP000291422">
    <property type="component" value="Unassembled WGS sequence"/>
</dbReference>
<reference evidence="2" key="1">
    <citation type="journal article" date="2019" name="bioRxiv">
        <title>Genomics, evolutionary history and diagnostics of the Alternaria alternata species group including apple and Asian pear pathotypes.</title>
        <authorList>
            <person name="Armitage A.D."/>
            <person name="Cockerton H.M."/>
            <person name="Sreenivasaprasad S."/>
            <person name="Woodhall J.W."/>
            <person name="Lane C.R."/>
            <person name="Harrison R.J."/>
            <person name="Clarkson J.P."/>
        </authorList>
    </citation>
    <scope>NUCLEOTIDE SEQUENCE [LARGE SCALE GENOMIC DNA]</scope>
    <source>
        <strain evidence="2">FERA 1177</strain>
    </source>
</reference>
<evidence type="ECO:0000313" key="2">
    <source>
        <dbReference type="Proteomes" id="UP000291422"/>
    </source>
</evidence>
<organism evidence="1 2">
    <name type="scientific">Alternaria alternata</name>
    <name type="common">Alternaria rot fungus</name>
    <name type="synonym">Torula alternata</name>
    <dbReference type="NCBI Taxonomy" id="5599"/>
    <lineage>
        <taxon>Eukaryota</taxon>
        <taxon>Fungi</taxon>
        <taxon>Dikarya</taxon>
        <taxon>Ascomycota</taxon>
        <taxon>Pezizomycotina</taxon>
        <taxon>Dothideomycetes</taxon>
        <taxon>Pleosporomycetidae</taxon>
        <taxon>Pleosporales</taxon>
        <taxon>Pleosporineae</taxon>
        <taxon>Pleosporaceae</taxon>
        <taxon>Alternaria</taxon>
        <taxon>Alternaria sect. Alternaria</taxon>
        <taxon>Alternaria alternata complex</taxon>
    </lineage>
</organism>
<name>A0A4Q4MZ52_ALTAL</name>
<evidence type="ECO:0000313" key="1">
    <source>
        <dbReference type="EMBL" id="RYN64477.1"/>
    </source>
</evidence>
<sequence>MSLSIGAARPPAMATVIACSFLLPQWYHQNFLRRRFDDGIAIYGHCSEYSDGTKDTIIRNRTLLPDVTHTAKIGTHGNPHKHQSWYKGCIFIDAADGNLVQDLLIECIHVEKICTPCNDVQGMNESCTRAYRDFVTQNLTANIEGGGGVYGSSSGGYDSFGQGTLLYWITDQ</sequence>